<protein>
    <recommendedName>
        <fullName evidence="5">Lipase domain-containing protein</fullName>
    </recommendedName>
</protein>
<dbReference type="PANTHER" id="PTHR11610">
    <property type="entry name" value="LIPASE"/>
    <property type="match status" value="1"/>
</dbReference>
<evidence type="ECO:0000256" key="4">
    <source>
        <dbReference type="RuleBase" id="RU004262"/>
    </source>
</evidence>
<dbReference type="PRINTS" id="PR00825">
    <property type="entry name" value="DOLALLERGEN"/>
</dbReference>
<dbReference type="InterPro" id="IPR013818">
    <property type="entry name" value="Lipase"/>
</dbReference>
<reference evidence="6 7" key="1">
    <citation type="submission" date="2024-05" db="EMBL/GenBank/DDBJ databases">
        <title>Culex pipiens pipiens assembly and annotation.</title>
        <authorList>
            <person name="Alout H."/>
            <person name="Durand T."/>
        </authorList>
    </citation>
    <scope>NUCLEOTIDE SEQUENCE [LARGE SCALE GENOMIC DNA]</scope>
    <source>
        <strain evidence="6">HA-2024</strain>
        <tissue evidence="6">Whole body</tissue>
    </source>
</reference>
<sequence length="631" mass="70121">MSVLDWDLEVNMTLPFASWDRTKWVLSVRNDGTPSYGFKKALPTKILVHGWVGDSESEVIGPLAQEYLKKGDVNVIGVSWTKGAKTIYGFARKRVGAVGDLVAKLVGRLLDLGQVVDQIGMIGHSLGAHVVGLAGKKTPKKVAYIVGLDPAQPYFLVSKPQGRLADTDAQYVEVLHTNGDWLAFFTNIGTADFYPNGGKKQPGCGRLFYRRCSHKRAVTIFKESLMAKGYYANRCPSLDKLNQKCNLGRVEFGEVDVHPLMSKPRGVYYFETNANPPFLKASHEMPLYPEDDLALRTTSNGSIAPFPFTWDREKFMLLPNKEGKLELFDRNRVYQIRLESRSYDAAQDVHFLFFSRTNGGKPVKLRFDQVGDLPSHGFRKELPTKVLIHGWMGSSESDVVEPLARAYLEKGDVNVIGVVWAKISGSLNYPDVASQVPMVGELVAKMVDKLLELGQVGDQIGMVGHSLGAHVAGIAGKKTRQKVAYIVGLDPADFLFSLDEPQGRLSSEDAQYVEVIHSNGGNLAMFENIGTADFYPNGGRSQPGCGLDFLWICSHGRAVTYFKESLMARGYFANRCSDLNNLHSKCSLGRVEFGEIHVHPLAKKPRGVYYFETNEKEPYLRTIAQEVPRRQ</sequence>
<evidence type="ECO:0000313" key="7">
    <source>
        <dbReference type="Proteomes" id="UP001562425"/>
    </source>
</evidence>
<comment type="similarity">
    <text evidence="2 4">Belongs to the AB hydrolase superfamily. Lipase family.</text>
</comment>
<keyword evidence="3" id="KW-0964">Secreted</keyword>
<evidence type="ECO:0000256" key="3">
    <source>
        <dbReference type="ARBA" id="ARBA00022525"/>
    </source>
</evidence>
<dbReference type="GO" id="GO:0005576">
    <property type="term" value="C:extracellular region"/>
    <property type="evidence" value="ECO:0007669"/>
    <property type="project" value="UniProtKB-SubCell"/>
</dbReference>
<organism evidence="6 7">
    <name type="scientific">Culex pipiens pipiens</name>
    <name type="common">Northern house mosquito</name>
    <dbReference type="NCBI Taxonomy" id="38569"/>
    <lineage>
        <taxon>Eukaryota</taxon>
        <taxon>Metazoa</taxon>
        <taxon>Ecdysozoa</taxon>
        <taxon>Arthropoda</taxon>
        <taxon>Hexapoda</taxon>
        <taxon>Insecta</taxon>
        <taxon>Pterygota</taxon>
        <taxon>Neoptera</taxon>
        <taxon>Endopterygota</taxon>
        <taxon>Diptera</taxon>
        <taxon>Nematocera</taxon>
        <taxon>Culicoidea</taxon>
        <taxon>Culicidae</taxon>
        <taxon>Culicinae</taxon>
        <taxon>Culicini</taxon>
        <taxon>Culex</taxon>
        <taxon>Culex</taxon>
    </lineage>
</organism>
<feature type="domain" description="Lipase" evidence="5">
    <location>
        <begin position="344"/>
        <end position="619"/>
    </location>
</feature>
<dbReference type="Pfam" id="PF00151">
    <property type="entry name" value="Lipase"/>
    <property type="match status" value="2"/>
</dbReference>
<dbReference type="PANTHER" id="PTHR11610:SF150">
    <property type="entry name" value="FI01825P-RELATED"/>
    <property type="match status" value="1"/>
</dbReference>
<dbReference type="Gene3D" id="3.40.50.1820">
    <property type="entry name" value="alpha/beta hydrolase"/>
    <property type="match status" value="2"/>
</dbReference>
<evidence type="ECO:0000256" key="1">
    <source>
        <dbReference type="ARBA" id="ARBA00004613"/>
    </source>
</evidence>
<accession>A0ABD1CCL4</accession>
<dbReference type="InterPro" id="IPR033906">
    <property type="entry name" value="Lipase_N"/>
</dbReference>
<comment type="caution">
    <text evidence="6">The sequence shown here is derived from an EMBL/GenBank/DDBJ whole genome shotgun (WGS) entry which is preliminary data.</text>
</comment>
<dbReference type="AlphaFoldDB" id="A0ABD1CCL4"/>
<dbReference type="CDD" id="cd00707">
    <property type="entry name" value="Pancreat_lipase_like"/>
    <property type="match status" value="2"/>
</dbReference>
<comment type="subcellular location">
    <subcellularLocation>
        <location evidence="1">Secreted</location>
    </subcellularLocation>
</comment>
<gene>
    <name evidence="6" type="ORF">pipiens_005010</name>
</gene>
<name>A0ABD1CCL4_CULPP</name>
<feature type="non-terminal residue" evidence="6">
    <location>
        <position position="631"/>
    </location>
</feature>
<evidence type="ECO:0000259" key="5">
    <source>
        <dbReference type="Pfam" id="PF00151"/>
    </source>
</evidence>
<proteinExistence type="inferred from homology"/>
<feature type="domain" description="Lipase" evidence="5">
    <location>
        <begin position="35"/>
        <end position="246"/>
    </location>
</feature>
<dbReference type="EMBL" id="JBEHCU010013670">
    <property type="protein sequence ID" value="KAL1374099.1"/>
    <property type="molecule type" value="Genomic_DNA"/>
</dbReference>
<dbReference type="Proteomes" id="UP001562425">
    <property type="component" value="Unassembled WGS sequence"/>
</dbReference>
<keyword evidence="7" id="KW-1185">Reference proteome</keyword>
<evidence type="ECO:0000256" key="2">
    <source>
        <dbReference type="ARBA" id="ARBA00010701"/>
    </source>
</evidence>
<dbReference type="PRINTS" id="PR00821">
    <property type="entry name" value="TAGLIPASE"/>
</dbReference>
<dbReference type="InterPro" id="IPR002334">
    <property type="entry name" value="Allerg_PlipaseA1"/>
</dbReference>
<dbReference type="SUPFAM" id="SSF53474">
    <property type="entry name" value="alpha/beta-Hydrolases"/>
    <property type="match status" value="2"/>
</dbReference>
<dbReference type="InterPro" id="IPR000734">
    <property type="entry name" value="TAG_lipase"/>
</dbReference>
<evidence type="ECO:0000313" key="6">
    <source>
        <dbReference type="EMBL" id="KAL1374099.1"/>
    </source>
</evidence>
<dbReference type="InterPro" id="IPR029058">
    <property type="entry name" value="AB_hydrolase_fold"/>
</dbReference>